<organism evidence="7 8">
    <name type="scientific">Acidiferrimicrobium australe</name>
    <dbReference type="NCBI Taxonomy" id="2664430"/>
    <lineage>
        <taxon>Bacteria</taxon>
        <taxon>Bacillati</taxon>
        <taxon>Actinomycetota</taxon>
        <taxon>Acidimicrobiia</taxon>
        <taxon>Acidimicrobiales</taxon>
        <taxon>Acidimicrobiaceae</taxon>
        <taxon>Acidiferrimicrobium</taxon>
    </lineage>
</organism>
<dbReference type="EMBL" id="WJHE01000648">
    <property type="protein sequence ID" value="MST33582.1"/>
    <property type="molecule type" value="Genomic_DNA"/>
</dbReference>
<keyword evidence="2 6" id="KW-0812">Transmembrane</keyword>
<feature type="transmembrane region" description="Helical" evidence="6">
    <location>
        <begin position="443"/>
        <end position="465"/>
    </location>
</feature>
<dbReference type="PANTHER" id="PTHR47704">
    <property type="entry name" value="POTASSIUM TRANSPORTER KIMA"/>
    <property type="match status" value="1"/>
</dbReference>
<dbReference type="PANTHER" id="PTHR47704:SF1">
    <property type="entry name" value="POTASSIUM TRANSPORTER KIMA"/>
    <property type="match status" value="1"/>
</dbReference>
<feature type="non-terminal residue" evidence="7">
    <location>
        <position position="719"/>
    </location>
</feature>
<comment type="caution">
    <text evidence="7">The sequence shown here is derived from an EMBL/GenBank/DDBJ whole genome shotgun (WGS) entry which is preliminary data.</text>
</comment>
<feature type="transmembrane region" description="Helical" evidence="6">
    <location>
        <begin position="224"/>
        <end position="248"/>
    </location>
</feature>
<feature type="transmembrane region" description="Helical" evidence="6">
    <location>
        <begin position="416"/>
        <end position="437"/>
    </location>
</feature>
<feature type="transmembrane region" description="Helical" evidence="6">
    <location>
        <begin position="154"/>
        <end position="182"/>
    </location>
</feature>
<evidence type="ECO:0000313" key="8">
    <source>
        <dbReference type="Proteomes" id="UP000437736"/>
    </source>
</evidence>
<evidence type="ECO:0000313" key="7">
    <source>
        <dbReference type="EMBL" id="MST33582.1"/>
    </source>
</evidence>
<feature type="transmembrane region" description="Helical" evidence="6">
    <location>
        <begin position="502"/>
        <end position="518"/>
    </location>
</feature>
<feature type="transmembrane region" description="Helical" evidence="6">
    <location>
        <begin position="316"/>
        <end position="341"/>
    </location>
</feature>
<feature type="transmembrane region" description="Helical" evidence="6">
    <location>
        <begin position="194"/>
        <end position="212"/>
    </location>
</feature>
<dbReference type="Proteomes" id="UP000437736">
    <property type="component" value="Unassembled WGS sequence"/>
</dbReference>
<evidence type="ECO:0000256" key="3">
    <source>
        <dbReference type="ARBA" id="ARBA00022989"/>
    </source>
</evidence>
<evidence type="ECO:0000256" key="2">
    <source>
        <dbReference type="ARBA" id="ARBA00022692"/>
    </source>
</evidence>
<keyword evidence="4 6" id="KW-0472">Membrane</keyword>
<accession>A0ABW9QWB7</accession>
<dbReference type="Gene3D" id="1.20.1740.10">
    <property type="entry name" value="Amino acid/polyamine transporter I"/>
    <property type="match status" value="1"/>
</dbReference>
<reference evidence="7 8" key="1">
    <citation type="submission" date="2019-11" db="EMBL/GenBank/DDBJ databases">
        <title>Acidiferrimicrobium australis gen. nov., sp. nov., an acidophilic and obligately heterotrophic, member of the Actinobacteria that catalyses dissimilatory oxido- reduction of iron isolated from metal-rich acidic water in Chile.</title>
        <authorList>
            <person name="Gonzalez D."/>
            <person name="Huber K."/>
            <person name="Hedrich S."/>
            <person name="Rojas-Villalobos C."/>
            <person name="Quatrini R."/>
            <person name="Dinamarca M.A."/>
            <person name="Schwarz A."/>
            <person name="Canales C."/>
            <person name="Nancucheo I."/>
        </authorList>
    </citation>
    <scope>NUCLEOTIDE SEQUENCE [LARGE SCALE GENOMIC DNA]</scope>
    <source>
        <strain evidence="7 8">USS-CCA1</strain>
    </source>
</reference>
<keyword evidence="8" id="KW-1185">Reference proteome</keyword>
<name>A0ABW9QWB7_9ACTN</name>
<evidence type="ECO:0000256" key="6">
    <source>
        <dbReference type="SAM" id="Phobius"/>
    </source>
</evidence>
<feature type="region of interest" description="Disordered" evidence="5">
    <location>
        <begin position="1"/>
        <end position="50"/>
    </location>
</feature>
<gene>
    <name evidence="7" type="ORF">GHK86_12735</name>
</gene>
<feature type="compositionally biased region" description="Gly residues" evidence="5">
    <location>
        <begin position="10"/>
        <end position="23"/>
    </location>
</feature>
<feature type="transmembrane region" description="Helical" evidence="6">
    <location>
        <begin position="268"/>
        <end position="286"/>
    </location>
</feature>
<feature type="transmembrane region" description="Helical" evidence="6">
    <location>
        <begin position="477"/>
        <end position="496"/>
    </location>
</feature>
<evidence type="ECO:0000256" key="1">
    <source>
        <dbReference type="ARBA" id="ARBA00004141"/>
    </source>
</evidence>
<proteinExistence type="predicted"/>
<feature type="transmembrane region" description="Helical" evidence="6">
    <location>
        <begin position="377"/>
        <end position="404"/>
    </location>
</feature>
<feature type="transmembrane region" description="Helical" evidence="6">
    <location>
        <begin position="109"/>
        <end position="133"/>
    </location>
</feature>
<dbReference type="InterPro" id="IPR053153">
    <property type="entry name" value="APC_K+_Transporter"/>
</dbReference>
<dbReference type="InterPro" id="IPR002293">
    <property type="entry name" value="AA/rel_permease1"/>
</dbReference>
<evidence type="ECO:0000256" key="4">
    <source>
        <dbReference type="ARBA" id="ARBA00023136"/>
    </source>
</evidence>
<evidence type="ECO:0000256" key="5">
    <source>
        <dbReference type="SAM" id="MobiDB-lite"/>
    </source>
</evidence>
<sequence length="719" mass="75056">MADGGRTEGGRVGGSGLAGGRRGTGADRPAEPEWLTPSPTSPGTRPDLPESTAYRLKRRLLGPPLVSEQLHGERLGRPTALAVLSSDVMSSAAYASESILRILIPAAGLGAFALITPITALLLVVLGIVCLCYREVVKAYPVSGGSYVVSRESFGYAVAQIPGAALLCSYTLTVAVSVAAGVDAVLSAFPGLDFSPAAPVVLALVFVALLTFGNLRGIKEAGRVFAVPTYWFIASMVVLIAVAVVRLALHGSLPHAPAVSGQLQVGPAGPGLLLGASAFIFLRGFANGGSAMTGMEAISNAVSVFREPQVRNARSTLVLMAATIGTLFLATSVIAALTHAVPFVSGTPTVLSEMGRLLFGTGPLGQVAFYSLQFSTALILILGANTSFNGFPLLVSFIAADSYLPRPLTTRGHRLVYSNGILLLAGLSVLLLVVTRADVAALIPLYATTVFTGFTMAGAGMTRYFMTHDVPHRRRGLGISVFAGGVSGVVTLIFLVTEFTRGAWAVAVVIPLLILALSRTHRRYEAEKAVLAEEAAPARAGAPILRRQEILVLVDRVDLATVRALQLARSVAAGGRVRALHFSIDDERAARLTRGWAHLGLGDISLEVVECPDRRLARAVVELAGDLASDEETEVLLILPRRASHGPVGRLLHDRTADRIVAAVTAIPHVSATIAPFDVRRLLGARRDAPDGAVALLDPDAAAPAVAGASHHLSEPAGR</sequence>
<dbReference type="Pfam" id="PF13520">
    <property type="entry name" value="AA_permease_2"/>
    <property type="match status" value="1"/>
</dbReference>
<protein>
    <submittedName>
        <fullName evidence="7">Amino acid permease</fullName>
    </submittedName>
</protein>
<comment type="subcellular location">
    <subcellularLocation>
        <location evidence="1">Membrane</location>
        <topology evidence="1">Multi-pass membrane protein</topology>
    </subcellularLocation>
</comment>
<keyword evidence="3 6" id="KW-1133">Transmembrane helix</keyword>